<gene>
    <name evidence="1" type="ORF">V8G56_09685</name>
</gene>
<dbReference type="Proteomes" id="UP001610104">
    <property type="component" value="Unassembled WGS sequence"/>
</dbReference>
<proteinExistence type="predicted"/>
<comment type="caution">
    <text evidence="1">The sequence shown here is derived from an EMBL/GenBank/DDBJ whole genome shotgun (WGS) entry which is preliminary data.</text>
</comment>
<accession>A0ABW7MQA2</accession>
<protein>
    <submittedName>
        <fullName evidence="1">Uncharacterized protein</fullName>
    </submittedName>
</protein>
<dbReference type="RefSeq" id="WP_395438254.1">
    <property type="nucleotide sequence ID" value="NZ_JBAWKC010000003.1"/>
</dbReference>
<evidence type="ECO:0000313" key="2">
    <source>
        <dbReference type="Proteomes" id="UP001610104"/>
    </source>
</evidence>
<reference evidence="1 2" key="1">
    <citation type="submission" date="2024-02" db="EMBL/GenBank/DDBJ databases">
        <title>A Gaetbulibacter species isolated from tidal flats and genomic insights of their niches.</title>
        <authorList>
            <person name="Ye Y."/>
        </authorList>
    </citation>
    <scope>NUCLEOTIDE SEQUENCE [LARGE SCALE GENOMIC DNA]</scope>
    <source>
        <strain evidence="1 2">KEM-8</strain>
    </source>
</reference>
<sequence>MKFKKYFLQLSLFLLPIISWSQNAYEYMGLVMLNDSTTITYKISITEKNGSVKGYSLTDLGGEHETRSNILGEYDHVNNELNFRETSIIYTKSPVTQDDFCFINTTFKKFSFEKSNKIKANFVGLFSDNTRCIDGQLFLNSVEKIEARMDKMVTKINKSNKIADSTKVKINALRLMDSLNLNILKKDQTLSVFSKSKKVSIRVYDGGKEDGDKITIYANKKVVLNNYEANKEKRIIYLNLFDDKTSIVIKAENEGKITPNTVIVEIEDGNNNIKALSNLKQGETTQIDFLKAQ</sequence>
<keyword evidence="2" id="KW-1185">Reference proteome</keyword>
<evidence type="ECO:0000313" key="1">
    <source>
        <dbReference type="EMBL" id="MFH6769006.1"/>
    </source>
</evidence>
<name>A0ABW7MQA2_9FLAO</name>
<organism evidence="1 2">
    <name type="scientific">Gaetbulibacter aquiaggeris</name>
    <dbReference type="NCBI Taxonomy" id="1735373"/>
    <lineage>
        <taxon>Bacteria</taxon>
        <taxon>Pseudomonadati</taxon>
        <taxon>Bacteroidota</taxon>
        <taxon>Flavobacteriia</taxon>
        <taxon>Flavobacteriales</taxon>
        <taxon>Flavobacteriaceae</taxon>
        <taxon>Gaetbulibacter</taxon>
    </lineage>
</organism>
<dbReference type="EMBL" id="JBAWKC010000003">
    <property type="protein sequence ID" value="MFH6769006.1"/>
    <property type="molecule type" value="Genomic_DNA"/>
</dbReference>